<evidence type="ECO:0000313" key="2">
    <source>
        <dbReference type="EMBL" id="KAE9333644.1"/>
    </source>
</evidence>
<evidence type="ECO:0000256" key="1">
    <source>
        <dbReference type="SAM" id="MobiDB-lite"/>
    </source>
</evidence>
<accession>A0A6A4EW38</accession>
<sequence>MIMVQHSLAPGAVNGGSNIWLAASECLLGVLVDEDLPREEAEPSERRARKDGDELGFRLGTECLTTRSGLTVFEGLATLDDLVLAGLVLAALAGLAARAHGPMIIVSKVIDGEPYTKSSPASWPVTDRTEDEDPLWVDPSPTASDALSHSTADWDWSEATVDAGRTGRPSRRGGITTTASNGESRDGVAAP</sequence>
<gene>
    <name evidence="2" type="ORF">PR003_g13913</name>
</gene>
<keyword evidence="3" id="KW-1185">Reference proteome</keyword>
<reference evidence="2 3" key="1">
    <citation type="submission" date="2018-08" db="EMBL/GenBank/DDBJ databases">
        <title>Genomic investigation of the strawberry pathogen Phytophthora fragariae indicates pathogenicity is determined by transcriptional variation in three key races.</title>
        <authorList>
            <person name="Adams T.M."/>
            <person name="Armitage A.D."/>
            <person name="Sobczyk M.K."/>
            <person name="Bates H.J."/>
            <person name="Dunwell J.M."/>
            <person name="Nellist C.F."/>
            <person name="Harrison R.J."/>
        </authorList>
    </citation>
    <scope>NUCLEOTIDE SEQUENCE [LARGE SCALE GENOMIC DNA]</scope>
    <source>
        <strain evidence="2 3">SCRP333</strain>
    </source>
</reference>
<dbReference type="Proteomes" id="UP000434957">
    <property type="component" value="Unassembled WGS sequence"/>
</dbReference>
<dbReference type="EMBL" id="QXFT01000897">
    <property type="protein sequence ID" value="KAE9333644.1"/>
    <property type="molecule type" value="Genomic_DNA"/>
</dbReference>
<protein>
    <submittedName>
        <fullName evidence="2">Uncharacterized protein</fullName>
    </submittedName>
</protein>
<feature type="region of interest" description="Disordered" evidence="1">
    <location>
        <begin position="116"/>
        <end position="191"/>
    </location>
</feature>
<organism evidence="2 3">
    <name type="scientific">Phytophthora rubi</name>
    <dbReference type="NCBI Taxonomy" id="129364"/>
    <lineage>
        <taxon>Eukaryota</taxon>
        <taxon>Sar</taxon>
        <taxon>Stramenopiles</taxon>
        <taxon>Oomycota</taxon>
        <taxon>Peronosporomycetes</taxon>
        <taxon>Peronosporales</taxon>
        <taxon>Peronosporaceae</taxon>
        <taxon>Phytophthora</taxon>
    </lineage>
</organism>
<dbReference type="AlphaFoldDB" id="A0A6A4EW38"/>
<evidence type="ECO:0000313" key="3">
    <source>
        <dbReference type="Proteomes" id="UP000434957"/>
    </source>
</evidence>
<proteinExistence type="predicted"/>
<name>A0A6A4EW38_9STRA</name>
<comment type="caution">
    <text evidence="2">The sequence shown here is derived from an EMBL/GenBank/DDBJ whole genome shotgun (WGS) entry which is preliminary data.</text>
</comment>
<feature type="compositionally biased region" description="Polar residues" evidence="1">
    <location>
        <begin position="141"/>
        <end position="151"/>
    </location>
</feature>